<dbReference type="PROSITE" id="PS50089">
    <property type="entry name" value="ZF_RING_2"/>
    <property type="match status" value="1"/>
</dbReference>
<dbReference type="STRING" id="157072.A0A024TH43"/>
<dbReference type="RefSeq" id="XP_008878718.1">
    <property type="nucleotide sequence ID" value="XM_008880496.1"/>
</dbReference>
<dbReference type="AlphaFoldDB" id="A0A024TH43"/>
<dbReference type="GeneID" id="20090171"/>
<evidence type="ECO:0000256" key="8">
    <source>
        <dbReference type="PROSITE-ProRule" id="PRU00175"/>
    </source>
</evidence>
<dbReference type="EMBL" id="KI913998">
    <property type="protein sequence ID" value="ETV92682.1"/>
    <property type="molecule type" value="Genomic_DNA"/>
</dbReference>
<dbReference type="VEuPathDB" id="FungiDB:H310_13121"/>
<dbReference type="OrthoDB" id="8062037at2759"/>
<dbReference type="Pfam" id="PF13639">
    <property type="entry name" value="zf-RING_2"/>
    <property type="match status" value="1"/>
</dbReference>
<evidence type="ECO:0000256" key="2">
    <source>
        <dbReference type="ARBA" id="ARBA00022692"/>
    </source>
</evidence>
<keyword evidence="4 8" id="KW-0863">Zinc-finger</keyword>
<keyword evidence="6" id="KW-1133">Transmembrane helix</keyword>
<organism evidence="11">
    <name type="scientific">Aphanomyces invadans</name>
    <dbReference type="NCBI Taxonomy" id="157072"/>
    <lineage>
        <taxon>Eukaryota</taxon>
        <taxon>Sar</taxon>
        <taxon>Stramenopiles</taxon>
        <taxon>Oomycota</taxon>
        <taxon>Saprolegniomycetes</taxon>
        <taxon>Saprolegniales</taxon>
        <taxon>Verrucalvaceae</taxon>
        <taxon>Aphanomyces</taxon>
    </lineage>
</organism>
<evidence type="ECO:0000256" key="6">
    <source>
        <dbReference type="ARBA" id="ARBA00022989"/>
    </source>
</evidence>
<keyword evidence="3" id="KW-0479">Metal-binding</keyword>
<name>A0A024TH43_9STRA</name>
<feature type="domain" description="RING-type" evidence="10">
    <location>
        <begin position="145"/>
        <end position="183"/>
    </location>
</feature>
<evidence type="ECO:0000256" key="1">
    <source>
        <dbReference type="ARBA" id="ARBA00004370"/>
    </source>
</evidence>
<dbReference type="GO" id="GO:0016020">
    <property type="term" value="C:membrane"/>
    <property type="evidence" value="ECO:0007669"/>
    <property type="project" value="UniProtKB-SubCell"/>
</dbReference>
<dbReference type="SUPFAM" id="SSF57850">
    <property type="entry name" value="RING/U-box"/>
    <property type="match status" value="1"/>
</dbReference>
<sequence length="570" mass="62381">MLMVKHQPNQSGSCHIGTSNRCRDRRRRRHIPFHNNMPGVKRVQLDGWGSHVAGKVVCVDSDRSVNPYAAAPQAPYYPHHVHNTHHSTYNQVAFKQEASLYTSKQYLYGQSPTVPSIDRVQAEIARECTAISKKAPHLEMSLHECSVCLTGNAHTQIVPCGHIFHSRCFLRWYRSNRTCPLCRSSVDRVQLVTQVLEPVDALMAYDSDDDMDATPTSSDPSSLMEDTELLSFLAHDDASISPSSASSISDDTDLLPMEDMEILEDLASFDDKPHMSSVCMMQPHQHATQQPPIAFTPATTMPNYWMVLNHSQTLVPAASHPAAPSARVVPIAPRPNVPANSSAVAATNAQQYPHGGIQTPSPMVVLAPPTSKMHSCRCAGGCRNGRCACVKEGSMCGITCRCTSCKNPFLSIAMAGIDVSSLIKDDCFMHNLSKIRDMMTKLHERLPAPCCSSAKELTILDCIDGYTCADCGKMYDFSWCSNKLCDREKHRRNHCSKCKRCGDHRDVHCDNCNRCYFAGVSSSFACACQEKLKAAAVDAVKKAQPANAAAGGLGRAASAEDGEEGECSIM</sequence>
<dbReference type="InterPro" id="IPR013083">
    <property type="entry name" value="Znf_RING/FYVE/PHD"/>
</dbReference>
<feature type="region of interest" description="Disordered" evidence="9">
    <location>
        <begin position="1"/>
        <end position="20"/>
    </location>
</feature>
<evidence type="ECO:0000256" key="5">
    <source>
        <dbReference type="ARBA" id="ARBA00022833"/>
    </source>
</evidence>
<proteinExistence type="predicted"/>
<dbReference type="eggNOG" id="ENOG502RHRI">
    <property type="taxonomic scope" value="Eukaryota"/>
</dbReference>
<keyword evidence="5" id="KW-0862">Zinc</keyword>
<comment type="subcellular location">
    <subcellularLocation>
        <location evidence="1">Membrane</location>
    </subcellularLocation>
</comment>
<gene>
    <name evidence="11" type="ORF">H310_13121</name>
</gene>
<dbReference type="Gene3D" id="3.30.40.10">
    <property type="entry name" value="Zinc/RING finger domain, C3HC4 (zinc finger)"/>
    <property type="match status" value="1"/>
</dbReference>
<feature type="compositionally biased region" description="Polar residues" evidence="9">
    <location>
        <begin position="7"/>
        <end position="20"/>
    </location>
</feature>
<dbReference type="InterPro" id="IPR033467">
    <property type="entry name" value="Tesmin/TSO1-like_CXC"/>
</dbReference>
<keyword evidence="7" id="KW-0472">Membrane</keyword>
<dbReference type="InterPro" id="IPR001841">
    <property type="entry name" value="Znf_RING"/>
</dbReference>
<accession>A0A024TH43</accession>
<protein>
    <recommendedName>
        <fullName evidence="10">RING-type domain-containing protein</fullName>
    </recommendedName>
</protein>
<dbReference type="PANTHER" id="PTHR46539:SF1">
    <property type="entry name" value="E3 UBIQUITIN-PROTEIN LIGASE ATL42"/>
    <property type="match status" value="1"/>
</dbReference>
<dbReference type="SMART" id="SM01114">
    <property type="entry name" value="CXC"/>
    <property type="match status" value="1"/>
</dbReference>
<evidence type="ECO:0000256" key="7">
    <source>
        <dbReference type="ARBA" id="ARBA00023136"/>
    </source>
</evidence>
<evidence type="ECO:0000256" key="4">
    <source>
        <dbReference type="ARBA" id="ARBA00022771"/>
    </source>
</evidence>
<evidence type="ECO:0000256" key="9">
    <source>
        <dbReference type="SAM" id="MobiDB-lite"/>
    </source>
</evidence>
<dbReference type="GO" id="GO:0008270">
    <property type="term" value="F:zinc ion binding"/>
    <property type="evidence" value="ECO:0007669"/>
    <property type="project" value="UniProtKB-KW"/>
</dbReference>
<dbReference type="PANTHER" id="PTHR46539">
    <property type="entry name" value="E3 UBIQUITIN-PROTEIN LIGASE ATL42"/>
    <property type="match status" value="1"/>
</dbReference>
<evidence type="ECO:0000259" key="10">
    <source>
        <dbReference type="PROSITE" id="PS50089"/>
    </source>
</evidence>
<evidence type="ECO:0000256" key="3">
    <source>
        <dbReference type="ARBA" id="ARBA00022723"/>
    </source>
</evidence>
<dbReference type="SMART" id="SM00184">
    <property type="entry name" value="RING"/>
    <property type="match status" value="1"/>
</dbReference>
<evidence type="ECO:0000313" key="11">
    <source>
        <dbReference type="EMBL" id="ETV92682.1"/>
    </source>
</evidence>
<keyword evidence="2" id="KW-0812">Transmembrane</keyword>
<reference evidence="11" key="1">
    <citation type="submission" date="2013-12" db="EMBL/GenBank/DDBJ databases">
        <title>The Genome Sequence of Aphanomyces invadans NJM9701.</title>
        <authorList>
            <consortium name="The Broad Institute Genomics Platform"/>
            <person name="Russ C."/>
            <person name="Tyler B."/>
            <person name="van West P."/>
            <person name="Dieguez-Uribeondo J."/>
            <person name="Young S.K."/>
            <person name="Zeng Q."/>
            <person name="Gargeya S."/>
            <person name="Fitzgerald M."/>
            <person name="Abouelleil A."/>
            <person name="Alvarado L."/>
            <person name="Chapman S.B."/>
            <person name="Gainer-Dewar J."/>
            <person name="Goldberg J."/>
            <person name="Griggs A."/>
            <person name="Gujja S."/>
            <person name="Hansen M."/>
            <person name="Howarth C."/>
            <person name="Imamovic A."/>
            <person name="Ireland A."/>
            <person name="Larimer J."/>
            <person name="McCowan C."/>
            <person name="Murphy C."/>
            <person name="Pearson M."/>
            <person name="Poon T.W."/>
            <person name="Priest M."/>
            <person name="Roberts A."/>
            <person name="Saif S."/>
            <person name="Shea T."/>
            <person name="Sykes S."/>
            <person name="Wortman J."/>
            <person name="Nusbaum C."/>
            <person name="Birren B."/>
        </authorList>
    </citation>
    <scope>NUCLEOTIDE SEQUENCE [LARGE SCALE GENOMIC DNA]</scope>
    <source>
        <strain evidence="11">NJM9701</strain>
    </source>
</reference>